<dbReference type="RefSeq" id="WP_084121124.1">
    <property type="nucleotide sequence ID" value="NZ_LT838813.1"/>
</dbReference>
<feature type="transmembrane region" description="Helical" evidence="1">
    <location>
        <begin position="179"/>
        <end position="203"/>
    </location>
</feature>
<dbReference type="Proteomes" id="UP000192333">
    <property type="component" value="Chromosome I"/>
</dbReference>
<dbReference type="AlphaFoldDB" id="A0A1W2H5Y3"/>
<evidence type="ECO:0008006" key="4">
    <source>
        <dbReference type="Google" id="ProtNLM"/>
    </source>
</evidence>
<evidence type="ECO:0000313" key="3">
    <source>
        <dbReference type="Proteomes" id="UP000192333"/>
    </source>
</evidence>
<dbReference type="InterPro" id="IPR016024">
    <property type="entry name" value="ARM-type_fold"/>
</dbReference>
<evidence type="ECO:0000313" key="2">
    <source>
        <dbReference type="EMBL" id="SMD44335.1"/>
    </source>
</evidence>
<name>A0A1W2H5Y3_9BACT</name>
<keyword evidence="1" id="KW-0472">Membrane</keyword>
<sequence>MLFEAGLKRIKKLIFSLVFLSFFLSGKLVAQDSSITVTGLQPFLENADEIPGLEFIVYFKALNDTTDLTLLNLSQHADSINFWFSDTILLYTEAKELNADLSLLNQGLGSINYLLFKREVGESTVVEYLDNLIRNELFVPISIVNNSFGNEGELVLLGTNTPFRPFYKLKVKILSDVKMLLLLACLSMFLIASLIMVLVMFVIKSKKRRKEILTLRFKNLCYGPISDLLFDDETQKLNQLKKDDLVALFPKDHLEIDLFKDVMIQEIISLNKNMKGDFKARLKLIYRKLDLDKHSIKKLSLKRWDKVASGIVEINEMDIIEAAPLVEKFTSHENFYIRSNAVATMLNISNDMSLKVLAEQRYPLSRWQQMNYYRIIKYLNYKGNVEVNLLFESQNESVRIFGIKLVRYLGFVDRLSILQEMYGSASINEKIEILKCYDNFNHVDGLEDIHQDLGTSDKTLFLNIVKVLKNLGSEISQILLMEYFKKTKDFECRLKILEAVNSLNPDLVTLRDFPNKDEEVDLILAHLKDPILSHV</sequence>
<organism evidence="2 3">
    <name type="scientific">Aquiflexum balticum DSM 16537</name>
    <dbReference type="NCBI Taxonomy" id="758820"/>
    <lineage>
        <taxon>Bacteria</taxon>
        <taxon>Pseudomonadati</taxon>
        <taxon>Bacteroidota</taxon>
        <taxon>Cytophagia</taxon>
        <taxon>Cytophagales</taxon>
        <taxon>Cyclobacteriaceae</taxon>
        <taxon>Aquiflexum</taxon>
    </lineage>
</organism>
<proteinExistence type="predicted"/>
<keyword evidence="1" id="KW-1133">Transmembrane helix</keyword>
<accession>A0A1W2H5Y3</accession>
<dbReference type="EMBL" id="LT838813">
    <property type="protein sequence ID" value="SMD44335.1"/>
    <property type="molecule type" value="Genomic_DNA"/>
</dbReference>
<keyword evidence="3" id="KW-1185">Reference proteome</keyword>
<reference evidence="3" key="1">
    <citation type="submission" date="2017-04" db="EMBL/GenBank/DDBJ databases">
        <authorList>
            <person name="Varghese N."/>
            <person name="Submissions S."/>
        </authorList>
    </citation>
    <scope>NUCLEOTIDE SEQUENCE [LARGE SCALE GENOMIC DNA]</scope>
    <source>
        <strain evidence="3">DSM 16537</strain>
    </source>
</reference>
<keyword evidence="1" id="KW-0812">Transmembrane</keyword>
<dbReference type="OrthoDB" id="835661at2"/>
<protein>
    <recommendedName>
        <fullName evidence="4">HEAT repeat-containing protein</fullName>
    </recommendedName>
</protein>
<gene>
    <name evidence="2" type="ORF">SAMN00777080_2955</name>
</gene>
<evidence type="ECO:0000256" key="1">
    <source>
        <dbReference type="SAM" id="Phobius"/>
    </source>
</evidence>
<dbReference type="SUPFAM" id="SSF48371">
    <property type="entry name" value="ARM repeat"/>
    <property type="match status" value="1"/>
</dbReference>
<dbReference type="STRING" id="758820.SAMN00777080_2955"/>